<dbReference type="EMBL" id="CAJOBS010000303">
    <property type="protein sequence ID" value="CAF4547089.1"/>
    <property type="molecule type" value="Genomic_DNA"/>
</dbReference>
<sequence>MSNQNLSTSTVNDPAATITTLTSSVISKMKKGEVLKVDLVDCNCSLMPISYNGIDPLFMYTQLFKEALLKIEDDDTQSIKEFADFCRLQK</sequence>
<dbReference type="Proteomes" id="UP000663838">
    <property type="component" value="Unassembled WGS sequence"/>
</dbReference>
<evidence type="ECO:0000313" key="1">
    <source>
        <dbReference type="EMBL" id="CAF3651997.1"/>
    </source>
</evidence>
<reference evidence="1" key="1">
    <citation type="submission" date="2021-02" db="EMBL/GenBank/DDBJ databases">
        <authorList>
            <person name="Nowell W R."/>
        </authorList>
    </citation>
    <scope>NUCLEOTIDE SEQUENCE</scope>
</reference>
<dbReference type="AlphaFoldDB" id="A0A818RJS0"/>
<accession>A0A818RJS0</accession>
<dbReference type="Proteomes" id="UP000663865">
    <property type="component" value="Unassembled WGS sequence"/>
</dbReference>
<comment type="caution">
    <text evidence="1">The sequence shown here is derived from an EMBL/GenBank/DDBJ whole genome shotgun (WGS) entry which is preliminary data.</text>
</comment>
<dbReference type="EMBL" id="CAJNYV010004179">
    <property type="protein sequence ID" value="CAF3651997.1"/>
    <property type="molecule type" value="Genomic_DNA"/>
</dbReference>
<protein>
    <submittedName>
        <fullName evidence="1">Uncharacterized protein</fullName>
    </submittedName>
</protein>
<proteinExistence type="predicted"/>
<evidence type="ECO:0000313" key="2">
    <source>
        <dbReference type="EMBL" id="CAF4547089.1"/>
    </source>
</evidence>
<evidence type="ECO:0000313" key="3">
    <source>
        <dbReference type="Proteomes" id="UP000663865"/>
    </source>
</evidence>
<gene>
    <name evidence="1" type="ORF">KIK155_LOCUS23516</name>
    <name evidence="2" type="ORF">TOA249_LOCUS6932</name>
</gene>
<name>A0A818RJS0_9BILA</name>
<organism evidence="1 3">
    <name type="scientific">Rotaria socialis</name>
    <dbReference type="NCBI Taxonomy" id="392032"/>
    <lineage>
        <taxon>Eukaryota</taxon>
        <taxon>Metazoa</taxon>
        <taxon>Spiralia</taxon>
        <taxon>Gnathifera</taxon>
        <taxon>Rotifera</taxon>
        <taxon>Eurotatoria</taxon>
        <taxon>Bdelloidea</taxon>
        <taxon>Philodinida</taxon>
        <taxon>Philodinidae</taxon>
        <taxon>Rotaria</taxon>
    </lineage>
</organism>